<keyword evidence="3" id="KW-1134">Transmembrane beta strand</keyword>
<accession>A0ABT1XRQ1</accession>
<evidence type="ECO:0000259" key="13">
    <source>
        <dbReference type="Pfam" id="PF00593"/>
    </source>
</evidence>
<dbReference type="Gene3D" id="2.40.170.20">
    <property type="entry name" value="TonB-dependent receptor, beta-barrel domain"/>
    <property type="match status" value="1"/>
</dbReference>
<dbReference type="Pfam" id="PF07715">
    <property type="entry name" value="Plug"/>
    <property type="match status" value="1"/>
</dbReference>
<evidence type="ECO:0000256" key="1">
    <source>
        <dbReference type="ARBA" id="ARBA00004571"/>
    </source>
</evidence>
<organism evidence="15 16">
    <name type="scientific">Parerythrobacter lacustris</name>
    <dbReference type="NCBI Taxonomy" id="2969984"/>
    <lineage>
        <taxon>Bacteria</taxon>
        <taxon>Pseudomonadati</taxon>
        <taxon>Pseudomonadota</taxon>
        <taxon>Alphaproteobacteria</taxon>
        <taxon>Sphingomonadales</taxon>
        <taxon>Erythrobacteraceae</taxon>
        <taxon>Parerythrobacter</taxon>
    </lineage>
</organism>
<evidence type="ECO:0000256" key="2">
    <source>
        <dbReference type="ARBA" id="ARBA00022448"/>
    </source>
</evidence>
<comment type="subcellular location">
    <subcellularLocation>
        <location evidence="1">Cell outer membrane</location>
        <topology evidence="1">Multi-pass membrane protein</topology>
    </subcellularLocation>
</comment>
<evidence type="ECO:0000259" key="14">
    <source>
        <dbReference type="Pfam" id="PF07715"/>
    </source>
</evidence>
<evidence type="ECO:0000256" key="9">
    <source>
        <dbReference type="ARBA" id="ARBA00023077"/>
    </source>
</evidence>
<dbReference type="SUPFAM" id="SSF56935">
    <property type="entry name" value="Porins"/>
    <property type="match status" value="1"/>
</dbReference>
<evidence type="ECO:0000256" key="12">
    <source>
        <dbReference type="RuleBase" id="RU003357"/>
    </source>
</evidence>
<comment type="caution">
    <text evidence="15">The sequence shown here is derived from an EMBL/GenBank/DDBJ whole genome shotgun (WGS) entry which is preliminary data.</text>
</comment>
<evidence type="ECO:0000256" key="6">
    <source>
        <dbReference type="ARBA" id="ARBA00022729"/>
    </source>
</evidence>
<keyword evidence="10 12" id="KW-0472">Membrane</keyword>
<keyword evidence="2" id="KW-0813">Transport</keyword>
<dbReference type="PANTHER" id="PTHR32552:SF89">
    <property type="entry name" value="CATECHOLATE SIDEROPHORE RECEPTOR FIU"/>
    <property type="match status" value="1"/>
</dbReference>
<dbReference type="Gene3D" id="2.170.130.10">
    <property type="entry name" value="TonB-dependent receptor, plug domain"/>
    <property type="match status" value="1"/>
</dbReference>
<evidence type="ECO:0000256" key="3">
    <source>
        <dbReference type="ARBA" id="ARBA00022452"/>
    </source>
</evidence>
<keyword evidence="11" id="KW-0998">Cell outer membrane</keyword>
<proteinExistence type="inferred from homology"/>
<keyword evidence="16" id="KW-1185">Reference proteome</keyword>
<keyword evidence="5" id="KW-0812">Transmembrane</keyword>
<dbReference type="InterPro" id="IPR039426">
    <property type="entry name" value="TonB-dep_rcpt-like"/>
</dbReference>
<evidence type="ECO:0000313" key="15">
    <source>
        <dbReference type="EMBL" id="MCR2834340.1"/>
    </source>
</evidence>
<keyword evidence="15" id="KW-0675">Receptor</keyword>
<keyword evidence="6" id="KW-0732">Signal</keyword>
<protein>
    <submittedName>
        <fullName evidence="15">TonB-dependent receptor</fullName>
    </submittedName>
</protein>
<evidence type="ECO:0000256" key="10">
    <source>
        <dbReference type="ARBA" id="ARBA00023136"/>
    </source>
</evidence>
<evidence type="ECO:0000313" key="16">
    <source>
        <dbReference type="Proteomes" id="UP001206067"/>
    </source>
</evidence>
<dbReference type="InterPro" id="IPR000531">
    <property type="entry name" value="Beta-barrel_TonB"/>
</dbReference>
<evidence type="ECO:0000256" key="4">
    <source>
        <dbReference type="ARBA" id="ARBA00022496"/>
    </source>
</evidence>
<feature type="domain" description="TonB-dependent receptor plug" evidence="14">
    <location>
        <begin position="29"/>
        <end position="143"/>
    </location>
</feature>
<reference evidence="15 16" key="1">
    <citation type="submission" date="2022-08" db="EMBL/GenBank/DDBJ databases">
        <title>Polyphasic taxonomy analysis of Qipengyuania sp.RS5-5.</title>
        <authorList>
            <person name="Xamxidin M."/>
            <person name="Wu M."/>
        </authorList>
    </citation>
    <scope>NUCLEOTIDE SEQUENCE [LARGE SCALE GENOMIC DNA]</scope>
    <source>
        <strain evidence="15 16">RS5-5</strain>
    </source>
</reference>
<dbReference type="InterPro" id="IPR012910">
    <property type="entry name" value="Plug_dom"/>
</dbReference>
<keyword evidence="9 12" id="KW-0798">TonB box</keyword>
<evidence type="ECO:0000256" key="7">
    <source>
        <dbReference type="ARBA" id="ARBA00023004"/>
    </source>
</evidence>
<dbReference type="InterPro" id="IPR036942">
    <property type="entry name" value="Beta-barrel_TonB_sf"/>
</dbReference>
<sequence>MAQDNEEAAADPTGLDIIVVTASVGNQTQIESSISVTSIDDSIIQNFQPQSEAEIFRLLPGIQTPGTSGPGGNANIAVRGLPVATGGAPFVQLQEDGLPMVLFGDIQFGNNDYWSKFDTTTASVEAVRGGSATTLASQAPGAVINYISHTGEKEGGLVQLTKGVDFNDTKLDFRYGGGLGEGLYFHVGGYFQRGKDPLGVDYTINDSIQVKGNLTKEFDDGASFLRLFFKVADTQGINYTGAPALANFANGEVSDIRAFPGFDGRSQTNYSIYNQEQLIYNRDGVFERVGINGISTDQQYIGAQLHWEFGDNFTLDNRARYSDVSGRFSSPFLNIATRGSVIGSTVNGATVAQIRYANGPSAGQVFTGALLDNNVNVTTNIRDLGAFVNDLVLAGEFDVGSMLLTARGGFFYMDQTIAMDWHVNRSTRELSGDNPAQLDLYDAAGNQLTFQGISGYNNNWGNCCARDYDLGYTNTAPYAQLVLDGDLFNFDASVRFERVAASGYTIAGGNTFLVSPDPSRPNLRIEAMTANGAREQLDYSRSYTSWSVGGLFKASSDLSIFARASRGGRFNSDRQTVGGKIANDGSLCTGAEALAGTNGCAADGVTPSVDFVNQYELGAKARGGLGGGDWTAELTLLKGDFSQSTFELSATRCPGGAGGCIIDSEYKSKGFEFFGTYRNGGLLFVANATYSDAQRKLSGAANFTKAPFIPDLSYSLSASYDFADIVTLGLSATGQTSVVDDALREYEGKTTFNASLRVSPLDNLELGVNVYNLFNTFDLRGNGATLVNGGVSPAIVSGTPVPGRNVSASVRLTF</sequence>
<evidence type="ECO:0000256" key="5">
    <source>
        <dbReference type="ARBA" id="ARBA00022692"/>
    </source>
</evidence>
<keyword evidence="7" id="KW-0408">Iron</keyword>
<name>A0ABT1XRQ1_9SPHN</name>
<dbReference type="Proteomes" id="UP001206067">
    <property type="component" value="Unassembled WGS sequence"/>
</dbReference>
<keyword evidence="8" id="KW-0406">Ion transport</keyword>
<gene>
    <name evidence="15" type="ORF">NSO95_10320</name>
</gene>
<feature type="domain" description="TonB-dependent receptor-like beta-barrel" evidence="13">
    <location>
        <begin position="259"/>
        <end position="773"/>
    </location>
</feature>
<dbReference type="PANTHER" id="PTHR32552">
    <property type="entry name" value="FERRICHROME IRON RECEPTOR-RELATED"/>
    <property type="match status" value="1"/>
</dbReference>
<dbReference type="Pfam" id="PF00593">
    <property type="entry name" value="TonB_dep_Rec_b-barrel"/>
    <property type="match status" value="1"/>
</dbReference>
<dbReference type="RefSeq" id="WP_257596143.1">
    <property type="nucleotide sequence ID" value="NZ_JANKHH010000005.1"/>
</dbReference>
<dbReference type="InterPro" id="IPR037066">
    <property type="entry name" value="Plug_dom_sf"/>
</dbReference>
<evidence type="ECO:0000256" key="8">
    <source>
        <dbReference type="ARBA" id="ARBA00023065"/>
    </source>
</evidence>
<evidence type="ECO:0000256" key="11">
    <source>
        <dbReference type="ARBA" id="ARBA00023237"/>
    </source>
</evidence>
<comment type="similarity">
    <text evidence="12">Belongs to the TonB-dependent receptor family.</text>
</comment>
<dbReference type="EMBL" id="JANKHH010000005">
    <property type="protein sequence ID" value="MCR2834340.1"/>
    <property type="molecule type" value="Genomic_DNA"/>
</dbReference>
<keyword evidence="4" id="KW-0410">Iron transport</keyword>